<proteinExistence type="predicted"/>
<evidence type="ECO:0000256" key="1">
    <source>
        <dbReference type="SAM" id="MobiDB-lite"/>
    </source>
</evidence>
<name>A0A2J6S3B1_HYAVF</name>
<evidence type="ECO:0000313" key="2">
    <source>
        <dbReference type="EMBL" id="PMD45259.1"/>
    </source>
</evidence>
<reference evidence="2 3" key="1">
    <citation type="submission" date="2016-04" db="EMBL/GenBank/DDBJ databases">
        <title>A degradative enzymes factory behind the ericoid mycorrhizal symbiosis.</title>
        <authorList>
            <consortium name="DOE Joint Genome Institute"/>
            <person name="Martino E."/>
            <person name="Morin E."/>
            <person name="Grelet G."/>
            <person name="Kuo A."/>
            <person name="Kohler A."/>
            <person name="Daghino S."/>
            <person name="Barry K."/>
            <person name="Choi C."/>
            <person name="Cichocki N."/>
            <person name="Clum A."/>
            <person name="Copeland A."/>
            <person name="Hainaut M."/>
            <person name="Haridas S."/>
            <person name="Labutti K."/>
            <person name="Lindquist E."/>
            <person name="Lipzen A."/>
            <person name="Khouja H.-R."/>
            <person name="Murat C."/>
            <person name="Ohm R."/>
            <person name="Olson A."/>
            <person name="Spatafora J."/>
            <person name="Veneault-Fourrey C."/>
            <person name="Henrissat B."/>
            <person name="Grigoriev I."/>
            <person name="Martin F."/>
            <person name="Perotto S."/>
        </authorList>
    </citation>
    <scope>NUCLEOTIDE SEQUENCE [LARGE SCALE GENOMIC DNA]</scope>
    <source>
        <strain evidence="2 3">F</strain>
    </source>
</reference>
<evidence type="ECO:0000313" key="3">
    <source>
        <dbReference type="Proteomes" id="UP000235786"/>
    </source>
</evidence>
<gene>
    <name evidence="2" type="ORF">L207DRAFT_616810</name>
</gene>
<dbReference type="Proteomes" id="UP000235786">
    <property type="component" value="Unassembled WGS sequence"/>
</dbReference>
<dbReference type="OrthoDB" id="3473305at2759"/>
<accession>A0A2J6S3B1</accession>
<dbReference type="AlphaFoldDB" id="A0A2J6S3B1"/>
<protein>
    <submittedName>
        <fullName evidence="2">Uncharacterized protein</fullName>
    </submittedName>
</protein>
<sequence>MWENVLDVTKDNNVPDDAKDLSPATSMDKLSIPNVTSPEVSSEISVSTVLTVETTELDNLTAQEGTGTLSTFTLFPKLPAEAKDAAGIYCTSGISPFRYASSCPARAVLWTSREARIEGLKHYDILFECEFDIGHGMKITAPPRIYINFRIDCVCPLGNFSHRAFYDFGLWCYNRIAININNVPATDRFRRYPAGWLRSDLEEVIIYESTKQLTFPTAIELETIESESKIATGEDDTLEHLMGVFNSLKGRIVEQDRKNAICIAEEEHKKAGSEFPQSLREEMEDIFTSWPEIKIMKLKESEVVAQE</sequence>
<dbReference type="EMBL" id="KZ613940">
    <property type="protein sequence ID" value="PMD45259.1"/>
    <property type="molecule type" value="Genomic_DNA"/>
</dbReference>
<keyword evidence="3" id="KW-1185">Reference proteome</keyword>
<organism evidence="2 3">
    <name type="scientific">Hyaloscypha variabilis (strain UAMH 11265 / GT02V1 / F)</name>
    <name type="common">Meliniomyces variabilis</name>
    <dbReference type="NCBI Taxonomy" id="1149755"/>
    <lineage>
        <taxon>Eukaryota</taxon>
        <taxon>Fungi</taxon>
        <taxon>Dikarya</taxon>
        <taxon>Ascomycota</taxon>
        <taxon>Pezizomycotina</taxon>
        <taxon>Leotiomycetes</taxon>
        <taxon>Helotiales</taxon>
        <taxon>Hyaloscyphaceae</taxon>
        <taxon>Hyaloscypha</taxon>
        <taxon>Hyaloscypha variabilis</taxon>
    </lineage>
</organism>
<feature type="region of interest" description="Disordered" evidence="1">
    <location>
        <begin position="1"/>
        <end position="30"/>
    </location>
</feature>